<name>A0A0R1L0I3_9LACO</name>
<dbReference type="PATRIC" id="fig|1423808.3.peg.2034"/>
<feature type="domain" description="NTP pyrophosphohydrolase MazG-like" evidence="1">
    <location>
        <begin position="24"/>
        <end position="93"/>
    </location>
</feature>
<evidence type="ECO:0000313" key="3">
    <source>
        <dbReference type="Proteomes" id="UP000051581"/>
    </source>
</evidence>
<dbReference type="InterPro" id="IPR011379">
    <property type="entry name" value="MazG-related_GP37"/>
</dbReference>
<evidence type="ECO:0000313" key="2">
    <source>
        <dbReference type="EMBL" id="KRK89048.1"/>
    </source>
</evidence>
<dbReference type="Proteomes" id="UP000051581">
    <property type="component" value="Unassembled WGS sequence"/>
</dbReference>
<dbReference type="GO" id="GO:0016787">
    <property type="term" value="F:hydrolase activity"/>
    <property type="evidence" value="ECO:0007669"/>
    <property type="project" value="UniProtKB-KW"/>
</dbReference>
<keyword evidence="2" id="KW-0378">Hydrolase</keyword>
<evidence type="ECO:0000259" key="1">
    <source>
        <dbReference type="Pfam" id="PF03819"/>
    </source>
</evidence>
<proteinExistence type="predicted"/>
<accession>A0A0R1L0I3</accession>
<gene>
    <name evidence="2" type="ORF">FD17_GL002008</name>
</gene>
<dbReference type="AlphaFoldDB" id="A0A0R1L0I3"/>
<protein>
    <submittedName>
        <fullName evidence="2">MazG nucleotide pyrophosphohydrolase</fullName>
    </submittedName>
</protein>
<dbReference type="InterPro" id="IPR004518">
    <property type="entry name" value="MazG-like_dom"/>
</dbReference>
<dbReference type="PIRSF" id="PIRSF006639">
    <property type="entry name" value="UCP006639_pph"/>
    <property type="match status" value="1"/>
</dbReference>
<dbReference type="RefSeq" id="WP_057824149.1">
    <property type="nucleotide sequence ID" value="NZ_AZEA01000004.1"/>
</dbReference>
<sequence length="103" mass="11765">MNFDEYQKAANRTLMGNEQVLTNCALGLTGESGEVADLIRKYTFQSKDLNHDQLVKEMGDVLWYLSQISEWADIPFDEVATDNIKRLEKRYPSQHGGVNQVNI</sequence>
<dbReference type="CDD" id="cd11541">
    <property type="entry name" value="NTP-PPase_u4"/>
    <property type="match status" value="1"/>
</dbReference>
<comment type="caution">
    <text evidence="2">The sequence shown here is derived from an EMBL/GenBank/DDBJ whole genome shotgun (WGS) entry which is preliminary data.</text>
</comment>
<dbReference type="EMBL" id="AZEA01000004">
    <property type="protein sequence ID" value="KRK89048.1"/>
    <property type="molecule type" value="Genomic_DNA"/>
</dbReference>
<reference evidence="2 3" key="1">
    <citation type="journal article" date="2015" name="Genome Announc.">
        <title>Expanding the biotechnology potential of lactobacilli through comparative genomics of 213 strains and associated genera.</title>
        <authorList>
            <person name="Sun Z."/>
            <person name="Harris H.M."/>
            <person name="McCann A."/>
            <person name="Guo C."/>
            <person name="Argimon S."/>
            <person name="Zhang W."/>
            <person name="Yang X."/>
            <person name="Jeffery I.B."/>
            <person name="Cooney J.C."/>
            <person name="Kagawa T.F."/>
            <person name="Liu W."/>
            <person name="Song Y."/>
            <person name="Salvetti E."/>
            <person name="Wrobel A."/>
            <person name="Rasinkangas P."/>
            <person name="Parkhill J."/>
            <person name="Rea M.C."/>
            <person name="O'Sullivan O."/>
            <person name="Ritari J."/>
            <person name="Douillard F.P."/>
            <person name="Paul Ross R."/>
            <person name="Yang R."/>
            <person name="Briner A.E."/>
            <person name="Felis G.E."/>
            <person name="de Vos W.M."/>
            <person name="Barrangou R."/>
            <person name="Klaenhammer T.R."/>
            <person name="Caufield P.W."/>
            <person name="Cui Y."/>
            <person name="Zhang H."/>
            <person name="O'Toole P.W."/>
        </authorList>
    </citation>
    <scope>NUCLEOTIDE SEQUENCE [LARGE SCALE GENOMIC DNA]</scope>
    <source>
        <strain evidence="2 3">DSM 19904</strain>
    </source>
</reference>
<dbReference type="OrthoDB" id="350573at2"/>
<dbReference type="SUPFAM" id="SSF101386">
    <property type="entry name" value="all-alpha NTP pyrophosphatases"/>
    <property type="match status" value="1"/>
</dbReference>
<organism evidence="2 3">
    <name type="scientific">Lentilactobacillus sunkii DSM 19904</name>
    <dbReference type="NCBI Taxonomy" id="1423808"/>
    <lineage>
        <taxon>Bacteria</taxon>
        <taxon>Bacillati</taxon>
        <taxon>Bacillota</taxon>
        <taxon>Bacilli</taxon>
        <taxon>Lactobacillales</taxon>
        <taxon>Lactobacillaceae</taxon>
        <taxon>Lentilactobacillus</taxon>
    </lineage>
</organism>
<keyword evidence="3" id="KW-1185">Reference proteome</keyword>
<dbReference type="Pfam" id="PF03819">
    <property type="entry name" value="MazG"/>
    <property type="match status" value="1"/>
</dbReference>
<dbReference type="Gene3D" id="1.10.287.1080">
    <property type="entry name" value="MazG-like"/>
    <property type="match status" value="1"/>
</dbReference>